<dbReference type="PANTHER" id="PTHR43811:SF19">
    <property type="entry name" value="39 KDA FK506-BINDING NUCLEAR PROTEIN"/>
    <property type="match status" value="1"/>
</dbReference>
<evidence type="ECO:0000256" key="6">
    <source>
        <dbReference type="SAM" id="MobiDB-lite"/>
    </source>
</evidence>
<keyword evidence="4 5" id="KW-0413">Isomerase</keyword>
<evidence type="ECO:0000313" key="8">
    <source>
        <dbReference type="EMBL" id="PXF48873.1"/>
    </source>
</evidence>
<dbReference type="InterPro" id="IPR046357">
    <property type="entry name" value="PPIase_dom_sf"/>
</dbReference>
<reference evidence="8 9" key="1">
    <citation type="journal article" date="2018" name="Mol. Biol. Evol.">
        <title>Analysis of the draft genome of the red seaweed Gracilariopsis chorda provides insights into genome size evolution in Rhodophyta.</title>
        <authorList>
            <person name="Lee J."/>
            <person name="Yang E.C."/>
            <person name="Graf L."/>
            <person name="Yang J.H."/>
            <person name="Qiu H."/>
            <person name="Zel Zion U."/>
            <person name="Chan C.X."/>
            <person name="Stephens T.G."/>
            <person name="Weber A.P.M."/>
            <person name="Boo G.H."/>
            <person name="Boo S.M."/>
            <person name="Kim K.M."/>
            <person name="Shin Y."/>
            <person name="Jung M."/>
            <person name="Lee S.J."/>
            <person name="Yim H.S."/>
            <person name="Lee J.H."/>
            <person name="Bhattacharya D."/>
            <person name="Yoon H.S."/>
        </authorList>
    </citation>
    <scope>NUCLEOTIDE SEQUENCE [LARGE SCALE GENOMIC DNA]</scope>
    <source>
        <strain evidence="8 9">SKKU-2015</strain>
        <tissue evidence="8">Whole body</tissue>
    </source>
</reference>
<keyword evidence="9" id="KW-1185">Reference proteome</keyword>
<comment type="caution">
    <text evidence="8">The sequence shown here is derived from an EMBL/GenBank/DDBJ whole genome shotgun (WGS) entry which is preliminary data.</text>
</comment>
<dbReference type="PANTHER" id="PTHR43811">
    <property type="entry name" value="FKBP-TYPE PEPTIDYL-PROLYL CIS-TRANS ISOMERASE FKPA"/>
    <property type="match status" value="1"/>
</dbReference>
<protein>
    <recommendedName>
        <fullName evidence="2 5">peptidylprolyl isomerase</fullName>
        <ecNumber evidence="2 5">5.2.1.8</ecNumber>
    </recommendedName>
</protein>
<dbReference type="Pfam" id="PF00254">
    <property type="entry name" value="FKBP_C"/>
    <property type="match status" value="1"/>
</dbReference>
<dbReference type="EC" id="5.2.1.8" evidence="2 5"/>
<dbReference type="OrthoDB" id="3654at2759"/>
<evidence type="ECO:0000256" key="1">
    <source>
        <dbReference type="ARBA" id="ARBA00000971"/>
    </source>
</evidence>
<evidence type="ECO:0000313" key="9">
    <source>
        <dbReference type="Proteomes" id="UP000247409"/>
    </source>
</evidence>
<dbReference type="Proteomes" id="UP000247409">
    <property type="component" value="Unassembled WGS sequence"/>
</dbReference>
<evidence type="ECO:0000259" key="7">
    <source>
        <dbReference type="PROSITE" id="PS50059"/>
    </source>
</evidence>
<dbReference type="GO" id="GO:0003755">
    <property type="term" value="F:peptidyl-prolyl cis-trans isomerase activity"/>
    <property type="evidence" value="ECO:0007669"/>
    <property type="project" value="UniProtKB-KW"/>
</dbReference>
<dbReference type="Gene3D" id="3.10.50.40">
    <property type="match status" value="1"/>
</dbReference>
<proteinExistence type="predicted"/>
<evidence type="ECO:0000256" key="4">
    <source>
        <dbReference type="ARBA" id="ARBA00023235"/>
    </source>
</evidence>
<dbReference type="SUPFAM" id="SSF54534">
    <property type="entry name" value="FKBP-like"/>
    <property type="match status" value="1"/>
</dbReference>
<accession>A0A2V3J3G3</accession>
<dbReference type="PROSITE" id="PS50059">
    <property type="entry name" value="FKBP_PPIASE"/>
    <property type="match status" value="1"/>
</dbReference>
<sequence length="284" mass="31156">MSFVGVEVKPKQVVWIDASSEQHVYLSNACLVEYPKKRDARVVLEICKPEDDDVEDEEEAKRVAIAVLSSRSENAKLDLPITSRLGLSIAGNSANGAVIHVVGNQYDVFSDEDEDVDLASGMMGMEVVFDDGEEGNQDMSDDNSSEDDADDEDSSEKKDDAEGKKIVVRKRGLPVITHRSGLQFQDIIVGSGKKVVQGRNVAIKYTLRLENGKIIDKADARKPFKFRLGIGECVKGFDIGISNMREGGERHLIVPPDLGYGQNPPPGIPRNATLYFDVTVVKAF</sequence>
<dbReference type="EMBL" id="NBIV01000011">
    <property type="protein sequence ID" value="PXF48873.1"/>
    <property type="molecule type" value="Genomic_DNA"/>
</dbReference>
<dbReference type="STRING" id="448386.A0A2V3J3G3"/>
<evidence type="ECO:0000256" key="5">
    <source>
        <dbReference type="PROSITE-ProRule" id="PRU00277"/>
    </source>
</evidence>
<comment type="catalytic activity">
    <reaction evidence="1 5">
        <text>[protein]-peptidylproline (omega=180) = [protein]-peptidylproline (omega=0)</text>
        <dbReference type="Rhea" id="RHEA:16237"/>
        <dbReference type="Rhea" id="RHEA-COMP:10747"/>
        <dbReference type="Rhea" id="RHEA-COMP:10748"/>
        <dbReference type="ChEBI" id="CHEBI:83833"/>
        <dbReference type="ChEBI" id="CHEBI:83834"/>
        <dbReference type="EC" id="5.2.1.8"/>
    </reaction>
</comment>
<dbReference type="AlphaFoldDB" id="A0A2V3J3G3"/>
<feature type="region of interest" description="Disordered" evidence="6">
    <location>
        <begin position="132"/>
        <end position="163"/>
    </location>
</feature>
<keyword evidence="3 5" id="KW-0697">Rotamase</keyword>
<organism evidence="8 9">
    <name type="scientific">Gracilariopsis chorda</name>
    <dbReference type="NCBI Taxonomy" id="448386"/>
    <lineage>
        <taxon>Eukaryota</taxon>
        <taxon>Rhodophyta</taxon>
        <taxon>Florideophyceae</taxon>
        <taxon>Rhodymeniophycidae</taxon>
        <taxon>Gracilariales</taxon>
        <taxon>Gracilariaceae</taxon>
        <taxon>Gracilariopsis</taxon>
    </lineage>
</organism>
<evidence type="ECO:0000256" key="3">
    <source>
        <dbReference type="ARBA" id="ARBA00023110"/>
    </source>
</evidence>
<name>A0A2V3J3G3_9FLOR</name>
<feature type="domain" description="PPIase FKBP-type" evidence="7">
    <location>
        <begin position="198"/>
        <end position="284"/>
    </location>
</feature>
<gene>
    <name evidence="8" type="ORF">BWQ96_01429</name>
</gene>
<feature type="compositionally biased region" description="Acidic residues" evidence="6">
    <location>
        <begin position="132"/>
        <end position="154"/>
    </location>
</feature>
<evidence type="ECO:0000256" key="2">
    <source>
        <dbReference type="ARBA" id="ARBA00013194"/>
    </source>
</evidence>
<dbReference type="InterPro" id="IPR001179">
    <property type="entry name" value="PPIase_FKBP_dom"/>
</dbReference>